<reference evidence="3" key="1">
    <citation type="journal article" date="2019" name="Int. J. Syst. Evol. Microbiol.">
        <title>The Global Catalogue of Microorganisms (GCM) 10K type strain sequencing project: providing services to taxonomists for standard genome sequencing and annotation.</title>
        <authorList>
            <consortium name="The Broad Institute Genomics Platform"/>
            <consortium name="The Broad Institute Genome Sequencing Center for Infectious Disease"/>
            <person name="Wu L."/>
            <person name="Ma J."/>
        </authorList>
    </citation>
    <scope>NUCLEOTIDE SEQUENCE [LARGE SCALE GENOMIC DNA]</scope>
    <source>
        <strain evidence="3">CGMCC 4.7367</strain>
    </source>
</reference>
<evidence type="ECO:0000256" key="1">
    <source>
        <dbReference type="SAM" id="MobiDB-lite"/>
    </source>
</evidence>
<keyword evidence="3" id="KW-1185">Reference proteome</keyword>
<evidence type="ECO:0000313" key="3">
    <source>
        <dbReference type="Proteomes" id="UP000605568"/>
    </source>
</evidence>
<accession>A0ABQ3MRH0</accession>
<feature type="region of interest" description="Disordered" evidence="1">
    <location>
        <begin position="64"/>
        <end position="88"/>
    </location>
</feature>
<proteinExistence type="predicted"/>
<gene>
    <name evidence="2" type="ORF">GCM10017774_77070</name>
</gene>
<organism evidence="2 3">
    <name type="scientific">Lentzea cavernae</name>
    <dbReference type="NCBI Taxonomy" id="2020703"/>
    <lineage>
        <taxon>Bacteria</taxon>
        <taxon>Bacillati</taxon>
        <taxon>Actinomycetota</taxon>
        <taxon>Actinomycetes</taxon>
        <taxon>Pseudonocardiales</taxon>
        <taxon>Pseudonocardiaceae</taxon>
        <taxon>Lentzea</taxon>
    </lineage>
</organism>
<evidence type="ECO:0000313" key="2">
    <source>
        <dbReference type="EMBL" id="GHH57494.1"/>
    </source>
</evidence>
<dbReference type="RefSeq" id="WP_191304347.1">
    <property type="nucleotide sequence ID" value="NZ_BNAR01000018.1"/>
</dbReference>
<dbReference type="Proteomes" id="UP000605568">
    <property type="component" value="Unassembled WGS sequence"/>
</dbReference>
<feature type="compositionally biased region" description="Low complexity" evidence="1">
    <location>
        <begin position="66"/>
        <end position="88"/>
    </location>
</feature>
<name>A0ABQ3MRH0_9PSEU</name>
<protein>
    <submittedName>
        <fullName evidence="2">Uncharacterized protein</fullName>
    </submittedName>
</protein>
<dbReference type="EMBL" id="BNAR01000018">
    <property type="protein sequence ID" value="GHH57494.1"/>
    <property type="molecule type" value="Genomic_DNA"/>
</dbReference>
<sequence>MSNPSDYSTWTTDDHIAKAETLASEADAMASSDVAASAAALRRQEIQQTVDRAQLHATLATLKRSAPASVPTPAKAKATTRAPQPEVV</sequence>
<comment type="caution">
    <text evidence="2">The sequence shown here is derived from an EMBL/GenBank/DDBJ whole genome shotgun (WGS) entry which is preliminary data.</text>
</comment>